<feature type="compositionally biased region" description="Basic and acidic residues" evidence="1">
    <location>
        <begin position="25"/>
        <end position="56"/>
    </location>
</feature>
<feature type="region of interest" description="Disordered" evidence="1">
    <location>
        <begin position="22"/>
        <end position="66"/>
    </location>
</feature>
<dbReference type="Proteomes" id="UP000283872">
    <property type="component" value="Unassembled WGS sequence"/>
</dbReference>
<organism evidence="2 3">
    <name type="scientific">Segatella copri</name>
    <dbReference type="NCBI Taxonomy" id="165179"/>
    <lineage>
        <taxon>Bacteria</taxon>
        <taxon>Pseudomonadati</taxon>
        <taxon>Bacteroidota</taxon>
        <taxon>Bacteroidia</taxon>
        <taxon>Bacteroidales</taxon>
        <taxon>Prevotellaceae</taxon>
        <taxon>Segatella</taxon>
    </lineage>
</organism>
<protein>
    <submittedName>
        <fullName evidence="2">Uncharacterized protein</fullName>
    </submittedName>
</protein>
<evidence type="ECO:0000313" key="3">
    <source>
        <dbReference type="Proteomes" id="UP000283872"/>
    </source>
</evidence>
<accession>A0A3E5DKC2</accession>
<comment type="caution">
    <text evidence="2">The sequence shown here is derived from an EMBL/GenBank/DDBJ whole genome shotgun (WGS) entry which is preliminary data.</text>
</comment>
<name>A0A3E5DKC2_9BACT</name>
<evidence type="ECO:0000313" key="2">
    <source>
        <dbReference type="EMBL" id="RGS12274.1"/>
    </source>
</evidence>
<dbReference type="EMBL" id="QRVA01000038">
    <property type="protein sequence ID" value="RGS12274.1"/>
    <property type="molecule type" value="Genomic_DNA"/>
</dbReference>
<proteinExistence type="predicted"/>
<evidence type="ECO:0000256" key="1">
    <source>
        <dbReference type="SAM" id="MobiDB-lite"/>
    </source>
</evidence>
<dbReference type="AlphaFoldDB" id="A0A3E5DKC2"/>
<reference evidence="2 3" key="1">
    <citation type="submission" date="2018-08" db="EMBL/GenBank/DDBJ databases">
        <title>A genome reference for cultivated species of the human gut microbiota.</title>
        <authorList>
            <person name="Zou Y."/>
            <person name="Xue W."/>
            <person name="Luo G."/>
        </authorList>
    </citation>
    <scope>NUCLEOTIDE SEQUENCE [LARGE SCALE GENOMIC DNA]</scope>
    <source>
        <strain evidence="2 3">AF24-12</strain>
    </source>
</reference>
<gene>
    <name evidence="2" type="ORF">DWY11_12580</name>
</gene>
<sequence length="66" mass="7916">MRFVRFAWIREIKCEKIMESFGRISPKDKNITPKDSKISPKDKKKSPKDSRISPKDKPRRQMQVIR</sequence>